<reference evidence="2 3" key="1">
    <citation type="submission" date="2022-11" db="EMBL/GenBank/DDBJ databases">
        <title>Minimal conservation of predation-associated metabolite biosynthetic gene clusters underscores biosynthetic potential of Myxococcota including descriptions for ten novel species: Archangium lansinium sp. nov., Myxococcus landrumus sp. nov., Nannocystis bai.</title>
        <authorList>
            <person name="Ahearne A."/>
            <person name="Stevens C."/>
            <person name="Phillips K."/>
        </authorList>
    </citation>
    <scope>NUCLEOTIDE SEQUENCE [LARGE SCALE GENOMIC DNA]</scope>
    <source>
        <strain evidence="2 3">MIWBW</strain>
    </source>
</reference>
<dbReference type="RefSeq" id="WP_267537537.1">
    <property type="nucleotide sequence ID" value="NZ_JAPNKA010000001.1"/>
</dbReference>
<gene>
    <name evidence="2" type="ORF">OV287_30365</name>
</gene>
<dbReference type="Proteomes" id="UP001207654">
    <property type="component" value="Unassembled WGS sequence"/>
</dbReference>
<evidence type="ECO:0000313" key="2">
    <source>
        <dbReference type="EMBL" id="MCY1078774.1"/>
    </source>
</evidence>
<keyword evidence="3" id="KW-1185">Reference proteome</keyword>
<name>A0ABT4ACZ3_9BACT</name>
<evidence type="ECO:0000256" key="1">
    <source>
        <dbReference type="SAM" id="MobiDB-lite"/>
    </source>
</evidence>
<organism evidence="2 3">
    <name type="scientific">Archangium lansingense</name>
    <dbReference type="NCBI Taxonomy" id="2995310"/>
    <lineage>
        <taxon>Bacteria</taxon>
        <taxon>Pseudomonadati</taxon>
        <taxon>Myxococcota</taxon>
        <taxon>Myxococcia</taxon>
        <taxon>Myxococcales</taxon>
        <taxon>Cystobacterineae</taxon>
        <taxon>Archangiaceae</taxon>
        <taxon>Archangium</taxon>
    </lineage>
</organism>
<protein>
    <submittedName>
        <fullName evidence="2">Uncharacterized protein</fullName>
    </submittedName>
</protein>
<feature type="region of interest" description="Disordered" evidence="1">
    <location>
        <begin position="80"/>
        <end position="103"/>
    </location>
</feature>
<evidence type="ECO:0000313" key="3">
    <source>
        <dbReference type="Proteomes" id="UP001207654"/>
    </source>
</evidence>
<feature type="region of interest" description="Disordered" evidence="1">
    <location>
        <begin position="1"/>
        <end position="44"/>
    </location>
</feature>
<feature type="compositionally biased region" description="Low complexity" evidence="1">
    <location>
        <begin position="134"/>
        <end position="159"/>
    </location>
</feature>
<feature type="compositionally biased region" description="Low complexity" evidence="1">
    <location>
        <begin position="7"/>
        <end position="31"/>
    </location>
</feature>
<dbReference type="EMBL" id="JAPNKA010000001">
    <property type="protein sequence ID" value="MCY1078774.1"/>
    <property type="molecule type" value="Genomic_DNA"/>
</dbReference>
<proteinExistence type="predicted"/>
<sequence length="222" mass="23568">MSASTGFPARSFARSPFRSSVESVTPSSSSTLKVPGRSASCGSSVLRGRPVAVSLLPTSASTSSAPCTWRWWCSSTSARAVNPPPTQKTSSPSESPKRSPRIRTLPAMNMAENVATFSTSRFPSTTRRVWSAAWPSSSSPFSRTLPETTSGSGPTTSESVSKSPSWKRTPFSVVPFHHEVSFSRHSGVATASTRDHTSCAEASRPQTFTPSCFAAMSQVLPS</sequence>
<feature type="region of interest" description="Disordered" evidence="1">
    <location>
        <begin position="134"/>
        <end position="165"/>
    </location>
</feature>
<accession>A0ABT4ACZ3</accession>
<comment type="caution">
    <text evidence="2">The sequence shown here is derived from an EMBL/GenBank/DDBJ whole genome shotgun (WGS) entry which is preliminary data.</text>
</comment>